<feature type="domain" description="Retroviral polymerase SH3-like" evidence="1">
    <location>
        <begin position="87"/>
        <end position="123"/>
    </location>
</feature>
<evidence type="ECO:0000259" key="1">
    <source>
        <dbReference type="Pfam" id="PF25597"/>
    </source>
</evidence>
<reference evidence="4 5" key="1">
    <citation type="submission" date="2019-08" db="EMBL/GenBank/DDBJ databases">
        <title>Draft genome sequences of two oriental melons (Cucumis melo L. var makuwa).</title>
        <authorList>
            <person name="Kwon S.-Y."/>
        </authorList>
    </citation>
    <scope>NUCLEOTIDE SEQUENCE [LARGE SCALE GENOMIC DNA]</scope>
    <source>
        <strain evidence="5">cv. Chang Bougi</strain>
        <strain evidence="4">cv. SW 3</strain>
        <tissue evidence="2">Leaf</tissue>
    </source>
</reference>
<dbReference type="InterPro" id="IPR039537">
    <property type="entry name" value="Retrotran_Ty1/copia-like"/>
</dbReference>
<dbReference type="Pfam" id="PF25597">
    <property type="entry name" value="SH3_retrovirus"/>
    <property type="match status" value="1"/>
</dbReference>
<dbReference type="InterPro" id="IPR057670">
    <property type="entry name" value="SH3_retrovirus"/>
</dbReference>
<dbReference type="EMBL" id="SSTE01006781">
    <property type="protein sequence ID" value="KAA0058366.1"/>
    <property type="molecule type" value="Genomic_DNA"/>
</dbReference>
<dbReference type="OrthoDB" id="1743365at2759"/>
<evidence type="ECO:0000313" key="4">
    <source>
        <dbReference type="Proteomes" id="UP000321393"/>
    </source>
</evidence>
<name>A0A5A7UW25_CUCMM</name>
<evidence type="ECO:0000313" key="5">
    <source>
        <dbReference type="Proteomes" id="UP000321947"/>
    </source>
</evidence>
<dbReference type="PANTHER" id="PTHR42648">
    <property type="entry name" value="TRANSPOSASE, PUTATIVE-RELATED"/>
    <property type="match status" value="1"/>
</dbReference>
<dbReference type="Proteomes" id="UP000321947">
    <property type="component" value="Unassembled WGS sequence"/>
</dbReference>
<dbReference type="AlphaFoldDB" id="A0A5A7UW25"/>
<evidence type="ECO:0000313" key="2">
    <source>
        <dbReference type="EMBL" id="KAA0058366.1"/>
    </source>
</evidence>
<accession>A0A5A7UW25</accession>
<protein>
    <submittedName>
        <fullName evidence="2">Gag/pol protein</fullName>
    </submittedName>
</protein>
<dbReference type="PANTHER" id="PTHR42648:SF28">
    <property type="entry name" value="TRANSPOSON-ENCODED PROTEIN WITH RIBONUCLEASE H-LIKE AND RETROVIRUS ZINC FINGER-LIKE DOMAINS"/>
    <property type="match status" value="1"/>
</dbReference>
<dbReference type="EMBL" id="SSTD01004559">
    <property type="protein sequence ID" value="TYK23413.1"/>
    <property type="molecule type" value="Genomic_DNA"/>
</dbReference>
<dbReference type="Proteomes" id="UP000321393">
    <property type="component" value="Unassembled WGS sequence"/>
</dbReference>
<sequence length="123" mass="14190">MTKISFTGKGYRAKEPLELIHSDLYGLVNAKARGGFEYFISIIDDYSSRDYRHGSFNDVPLKSVFETPFELWRGRKPSLSHFKIWGCPAHVLVTNPKKLEPRSRLCQFVGYPKEMRGGLFFDP</sequence>
<comment type="caution">
    <text evidence="2">The sequence shown here is derived from an EMBL/GenBank/DDBJ whole genome shotgun (WGS) entry which is preliminary data.</text>
</comment>
<proteinExistence type="predicted"/>
<gene>
    <name evidence="3" type="ORF">E5676_scaffold1359G00100</name>
    <name evidence="2" type="ORF">E6C27_scaffold409G00700</name>
</gene>
<evidence type="ECO:0000313" key="3">
    <source>
        <dbReference type="EMBL" id="TYK23413.1"/>
    </source>
</evidence>
<organism evidence="2 4">
    <name type="scientific">Cucumis melo var. makuwa</name>
    <name type="common">Oriental melon</name>
    <dbReference type="NCBI Taxonomy" id="1194695"/>
    <lineage>
        <taxon>Eukaryota</taxon>
        <taxon>Viridiplantae</taxon>
        <taxon>Streptophyta</taxon>
        <taxon>Embryophyta</taxon>
        <taxon>Tracheophyta</taxon>
        <taxon>Spermatophyta</taxon>
        <taxon>Magnoliopsida</taxon>
        <taxon>eudicotyledons</taxon>
        <taxon>Gunneridae</taxon>
        <taxon>Pentapetalae</taxon>
        <taxon>rosids</taxon>
        <taxon>fabids</taxon>
        <taxon>Cucurbitales</taxon>
        <taxon>Cucurbitaceae</taxon>
        <taxon>Benincaseae</taxon>
        <taxon>Cucumis</taxon>
    </lineage>
</organism>